<dbReference type="InterPro" id="IPR001810">
    <property type="entry name" value="F-box_dom"/>
</dbReference>
<dbReference type="InterPro" id="IPR021625">
    <property type="entry name" value="PI31_Prot_N"/>
</dbReference>
<dbReference type="GO" id="GO:0019901">
    <property type="term" value="F:protein kinase binding"/>
    <property type="evidence" value="ECO:0007669"/>
    <property type="project" value="InterPro"/>
</dbReference>
<sequence>MKLRVRINRQTSRVDLPGEEPSLKDLTDLIKETVLSSHGLSADTEFSLSLNGSELLSDTSQSLSSCGIVSGDLICIILPESAVAAASNSTTTTTDSSRTTDQKQQQQQLRPQTAAVTSNQLISSSDDGGGSGGGGSDSSSPAPPTEPETTELLDSEPPVPSWEPMLCSEAEEGQAPLSLELLYHTAQATSPSDAIMVAGNLLMLETGFVPQGCELQPGEMPGGWRSSGGVYKLQYTHPLCENSLAMVVAVCMGPMLVINATLKVNEAVDTVRKLCLNPSSYVTNEWPGESAAAAFKDLSKLSRVFKDQLAYPLIAAAREAMALPVAFGLAALPPELLLRVLRLLDVRSVVRLSSICRHFNVATADSTLWRHLCRRDFTDPDSNRSRDTDWKELYKRFYTTRRERRLVARHCSLPPFPRSPRDIFSSVPAPFYPPLPGIIGGEYDQRPNLPPGLLPQPRYDPIGPPRGPDGRPLNSFRRAWPMGGRSTDVQRGFI</sequence>
<dbReference type="InterPro" id="IPR047118">
    <property type="entry name" value="Fbxo7"/>
</dbReference>
<dbReference type="SMART" id="SM00256">
    <property type="entry name" value="FBOX"/>
    <property type="match status" value="1"/>
</dbReference>
<dbReference type="GeneTree" id="ENSGT00390000006670"/>
<dbReference type="FunFam" id="1.20.1280.50:FF:000010">
    <property type="entry name" value="F-box only protein 7"/>
    <property type="match status" value="1"/>
</dbReference>
<dbReference type="OrthoDB" id="101791at2759"/>
<protein>
    <submittedName>
        <fullName evidence="3">F-box protein 7</fullName>
    </submittedName>
</protein>
<dbReference type="STRING" id="205130.ENSMAMP00000030657"/>
<accession>A0A3Q3N264</accession>
<dbReference type="Proteomes" id="UP000261640">
    <property type="component" value="Unplaced"/>
</dbReference>
<name>A0A3Q3N264_9TELE</name>
<dbReference type="InParanoid" id="A0A3Q3N264"/>
<proteinExistence type="predicted"/>
<feature type="domain" description="F-box" evidence="2">
    <location>
        <begin position="326"/>
        <end position="372"/>
    </location>
</feature>
<dbReference type="PANTHER" id="PTHR15537">
    <property type="entry name" value="F-BOX ONLY PROTEIN 7"/>
    <property type="match status" value="1"/>
</dbReference>
<dbReference type="RefSeq" id="XP_026183103.1">
    <property type="nucleotide sequence ID" value="XM_026327318.1"/>
</dbReference>
<evidence type="ECO:0000259" key="2">
    <source>
        <dbReference type="PROSITE" id="PS50181"/>
    </source>
</evidence>
<dbReference type="Gene3D" id="3.40.1000.30">
    <property type="match status" value="1"/>
</dbReference>
<feature type="region of interest" description="Disordered" evidence="1">
    <location>
        <begin position="88"/>
        <end position="164"/>
    </location>
</feature>
<feature type="compositionally biased region" description="Low complexity" evidence="1">
    <location>
        <begin position="88"/>
        <end position="115"/>
    </location>
</feature>
<dbReference type="PROSITE" id="PS50181">
    <property type="entry name" value="FBOX"/>
    <property type="match status" value="1"/>
</dbReference>
<evidence type="ECO:0000256" key="1">
    <source>
        <dbReference type="SAM" id="MobiDB-lite"/>
    </source>
</evidence>
<dbReference type="Gene3D" id="1.20.1280.50">
    <property type="match status" value="1"/>
</dbReference>
<dbReference type="GO" id="GO:0050881">
    <property type="term" value="P:musculoskeletal movement"/>
    <property type="evidence" value="ECO:0007669"/>
    <property type="project" value="Ensembl"/>
</dbReference>
<dbReference type="CTD" id="25793"/>
<dbReference type="GeneID" id="113142329"/>
<reference evidence="3" key="1">
    <citation type="submission" date="2025-08" db="UniProtKB">
        <authorList>
            <consortium name="Ensembl"/>
        </authorList>
    </citation>
    <scope>IDENTIFICATION</scope>
</reference>
<dbReference type="Pfam" id="PF12937">
    <property type="entry name" value="F-box-like"/>
    <property type="match status" value="1"/>
</dbReference>
<evidence type="ECO:0000313" key="4">
    <source>
        <dbReference type="Proteomes" id="UP000261640"/>
    </source>
</evidence>
<feature type="compositionally biased region" description="Gly residues" evidence="1">
    <location>
        <begin position="127"/>
        <end position="136"/>
    </location>
</feature>
<dbReference type="PANTHER" id="PTHR15537:SF2">
    <property type="entry name" value="F-BOX ONLY PROTEIN 7"/>
    <property type="match status" value="1"/>
</dbReference>
<reference evidence="3" key="2">
    <citation type="submission" date="2025-09" db="UniProtKB">
        <authorList>
            <consortium name="Ensembl"/>
        </authorList>
    </citation>
    <scope>IDENTIFICATION</scope>
</reference>
<evidence type="ECO:0000313" key="3">
    <source>
        <dbReference type="Ensembl" id="ENSMAMP00000030657.1"/>
    </source>
</evidence>
<dbReference type="AlphaFoldDB" id="A0A3Q3N264"/>
<dbReference type="Pfam" id="PF11566">
    <property type="entry name" value="PI31_Prot_N"/>
    <property type="match status" value="1"/>
</dbReference>
<dbReference type="GO" id="GO:1903599">
    <property type="term" value="P:positive regulation of autophagy of mitochondrion"/>
    <property type="evidence" value="ECO:0007669"/>
    <property type="project" value="TreeGrafter"/>
</dbReference>
<organism evidence="3 4">
    <name type="scientific">Mastacembelus armatus</name>
    <name type="common">zig-zag eel</name>
    <dbReference type="NCBI Taxonomy" id="205130"/>
    <lineage>
        <taxon>Eukaryota</taxon>
        <taxon>Metazoa</taxon>
        <taxon>Chordata</taxon>
        <taxon>Craniata</taxon>
        <taxon>Vertebrata</taxon>
        <taxon>Euteleostomi</taxon>
        <taxon>Actinopterygii</taxon>
        <taxon>Neopterygii</taxon>
        <taxon>Teleostei</taxon>
        <taxon>Neoteleostei</taxon>
        <taxon>Acanthomorphata</taxon>
        <taxon>Anabantaria</taxon>
        <taxon>Synbranchiformes</taxon>
        <taxon>Mastacembelidae</taxon>
        <taxon>Mastacembelus</taxon>
    </lineage>
</organism>
<feature type="region of interest" description="Disordered" evidence="1">
    <location>
        <begin position="442"/>
        <end position="481"/>
    </location>
</feature>
<dbReference type="InterPro" id="IPR036047">
    <property type="entry name" value="F-box-like_dom_sf"/>
</dbReference>
<keyword evidence="4" id="KW-1185">Reference proteome</keyword>
<dbReference type="Ensembl" id="ENSMAMT00000031456.2">
    <property type="protein sequence ID" value="ENSMAMP00000030657.1"/>
    <property type="gene ID" value="ENSMAMG00000020670.2"/>
</dbReference>
<dbReference type="SUPFAM" id="SSF81383">
    <property type="entry name" value="F-box domain"/>
    <property type="match status" value="1"/>
</dbReference>